<gene>
    <name evidence="2" type="ORF">DF3PB_4230004</name>
</gene>
<sequence>MSCGRGRRNRITAAIVADGCHSVEAIGAALQAGTNCGSCIPELRRLIASESTRHAA</sequence>
<organism evidence="2">
    <name type="scientific">metagenome</name>
    <dbReference type="NCBI Taxonomy" id="256318"/>
    <lineage>
        <taxon>unclassified sequences</taxon>
        <taxon>metagenomes</taxon>
    </lineage>
</organism>
<evidence type="ECO:0000313" key="2">
    <source>
        <dbReference type="EMBL" id="SUS07382.1"/>
    </source>
</evidence>
<name>A0A380TFY3_9ZZZZ</name>
<dbReference type="AlphaFoldDB" id="A0A380TFY3"/>
<dbReference type="EMBL" id="UIDG01000361">
    <property type="protein sequence ID" value="SUS07382.1"/>
    <property type="molecule type" value="Genomic_DNA"/>
</dbReference>
<dbReference type="InterPro" id="IPR041854">
    <property type="entry name" value="BFD-like_2Fe2S-bd_dom_sf"/>
</dbReference>
<reference evidence="2" key="1">
    <citation type="submission" date="2018-07" db="EMBL/GenBank/DDBJ databases">
        <authorList>
            <person name="Quirk P.G."/>
            <person name="Krulwich T.A."/>
        </authorList>
    </citation>
    <scope>NUCLEOTIDE SEQUENCE</scope>
</reference>
<accession>A0A380TFY3</accession>
<feature type="domain" description="BFD-like [2Fe-2S]-binding" evidence="1">
    <location>
        <begin position="3"/>
        <end position="48"/>
    </location>
</feature>
<dbReference type="Gene3D" id="1.10.10.1100">
    <property type="entry name" value="BFD-like [2Fe-2S]-binding domain"/>
    <property type="match status" value="1"/>
</dbReference>
<protein>
    <recommendedName>
        <fullName evidence="1">BFD-like [2Fe-2S]-binding domain-containing protein</fullName>
    </recommendedName>
</protein>
<proteinExistence type="predicted"/>
<dbReference type="Pfam" id="PF04324">
    <property type="entry name" value="Fer2_BFD"/>
    <property type="match status" value="1"/>
</dbReference>
<evidence type="ECO:0000259" key="1">
    <source>
        <dbReference type="Pfam" id="PF04324"/>
    </source>
</evidence>
<dbReference type="InterPro" id="IPR007419">
    <property type="entry name" value="BFD-like_2Fe2S-bd_dom"/>
</dbReference>